<accession>A0A0F9AW40</accession>
<reference evidence="1" key="1">
    <citation type="journal article" date="2015" name="Nature">
        <title>Complex archaea that bridge the gap between prokaryotes and eukaryotes.</title>
        <authorList>
            <person name="Spang A."/>
            <person name="Saw J.H."/>
            <person name="Jorgensen S.L."/>
            <person name="Zaremba-Niedzwiedzka K."/>
            <person name="Martijn J."/>
            <person name="Lind A.E."/>
            <person name="van Eijk R."/>
            <person name="Schleper C."/>
            <person name="Guy L."/>
            <person name="Ettema T.J."/>
        </authorList>
    </citation>
    <scope>NUCLEOTIDE SEQUENCE</scope>
</reference>
<sequence>KGHHGVELDTEAWDRLVTWIDLNVPYHGNWGEYHIGQPGAAERRREYAKLFANLDEDPELLLPLFGSLKERADIQEHDPRLDGLTNKLLAVDGSFLAVAARIAWALYNHSAKNNVTQGNVRVHVHFSPTAGCR</sequence>
<name>A0A0F9AW40_9ZZZZ</name>
<organism evidence="1">
    <name type="scientific">marine sediment metagenome</name>
    <dbReference type="NCBI Taxonomy" id="412755"/>
    <lineage>
        <taxon>unclassified sequences</taxon>
        <taxon>metagenomes</taxon>
        <taxon>ecological metagenomes</taxon>
    </lineage>
</organism>
<protein>
    <submittedName>
        <fullName evidence="1">Uncharacterized protein</fullName>
    </submittedName>
</protein>
<proteinExistence type="predicted"/>
<dbReference type="EMBL" id="LAZR01055408">
    <property type="protein sequence ID" value="KKK76431.1"/>
    <property type="molecule type" value="Genomic_DNA"/>
</dbReference>
<dbReference type="AlphaFoldDB" id="A0A0F9AW40"/>
<feature type="non-terminal residue" evidence="1">
    <location>
        <position position="1"/>
    </location>
</feature>
<gene>
    <name evidence="1" type="ORF">LCGC14_2863700</name>
</gene>
<evidence type="ECO:0000313" key="1">
    <source>
        <dbReference type="EMBL" id="KKK76431.1"/>
    </source>
</evidence>
<comment type="caution">
    <text evidence="1">The sequence shown here is derived from an EMBL/GenBank/DDBJ whole genome shotgun (WGS) entry which is preliminary data.</text>
</comment>